<reference evidence="2 3" key="1">
    <citation type="submission" date="2015-10" db="EMBL/GenBank/DDBJ databases">
        <title>Full genome of DAOMC 229536 Phialocephala scopiformis, a fungal endophyte of spruce producing the potent anti-insectan compound rugulosin.</title>
        <authorList>
            <consortium name="DOE Joint Genome Institute"/>
            <person name="Walker A.K."/>
            <person name="Frasz S.L."/>
            <person name="Seifert K.A."/>
            <person name="Miller J.D."/>
            <person name="Mondo S.J."/>
            <person name="Labutti K."/>
            <person name="Lipzen A."/>
            <person name="Dockter R."/>
            <person name="Kennedy M."/>
            <person name="Grigoriev I.V."/>
            <person name="Spatafora J.W."/>
        </authorList>
    </citation>
    <scope>NUCLEOTIDE SEQUENCE [LARGE SCALE GENOMIC DNA]</scope>
    <source>
        <strain evidence="2 3">CBS 120377</strain>
    </source>
</reference>
<dbReference type="Proteomes" id="UP000070700">
    <property type="component" value="Unassembled WGS sequence"/>
</dbReference>
<protein>
    <submittedName>
        <fullName evidence="2">Uncharacterized protein</fullName>
    </submittedName>
</protein>
<keyword evidence="1" id="KW-0732">Signal</keyword>
<gene>
    <name evidence="2" type="ORF">LY89DRAFT_122110</name>
</gene>
<dbReference type="KEGG" id="psco:LY89DRAFT_122110"/>
<organism evidence="2 3">
    <name type="scientific">Mollisia scopiformis</name>
    <name type="common">Conifer needle endophyte fungus</name>
    <name type="synonym">Phialocephala scopiformis</name>
    <dbReference type="NCBI Taxonomy" id="149040"/>
    <lineage>
        <taxon>Eukaryota</taxon>
        <taxon>Fungi</taxon>
        <taxon>Dikarya</taxon>
        <taxon>Ascomycota</taxon>
        <taxon>Pezizomycotina</taxon>
        <taxon>Leotiomycetes</taxon>
        <taxon>Helotiales</taxon>
        <taxon>Mollisiaceae</taxon>
        <taxon>Mollisia</taxon>
    </lineage>
</organism>
<sequence>MPSHAIPYHTHFPSTSTSASTCIVWALDLPLFLASAAAAAVAAAPPSVSSPSTLLVYTLVNSRLNPPLPCQVLLLELDCGTFRHSTSPFIQHFSYNISLLAAVAPVPTWMKRLLT</sequence>
<feature type="chain" id="PRO_5008267865" evidence="1">
    <location>
        <begin position="39"/>
        <end position="115"/>
    </location>
</feature>
<proteinExistence type="predicted"/>
<dbReference type="AlphaFoldDB" id="A0A194X3K2"/>
<dbReference type="GeneID" id="28814877"/>
<evidence type="ECO:0000313" key="2">
    <source>
        <dbReference type="EMBL" id="KUJ14775.1"/>
    </source>
</evidence>
<evidence type="ECO:0000313" key="3">
    <source>
        <dbReference type="Proteomes" id="UP000070700"/>
    </source>
</evidence>
<name>A0A194X3K2_MOLSC</name>
<feature type="signal peptide" evidence="1">
    <location>
        <begin position="1"/>
        <end position="38"/>
    </location>
</feature>
<keyword evidence="3" id="KW-1185">Reference proteome</keyword>
<dbReference type="EMBL" id="KQ947419">
    <property type="protein sequence ID" value="KUJ14775.1"/>
    <property type="molecule type" value="Genomic_DNA"/>
</dbReference>
<accession>A0A194X3K2</accession>
<dbReference type="InParanoid" id="A0A194X3K2"/>
<dbReference type="RefSeq" id="XP_018069130.1">
    <property type="nucleotide sequence ID" value="XM_018205151.1"/>
</dbReference>
<evidence type="ECO:0000256" key="1">
    <source>
        <dbReference type="SAM" id="SignalP"/>
    </source>
</evidence>